<sequence>MDSSAEAATQVVEHPADPALDDGKVPALSWWHTSTHSDWPSENFDPAASLDEATRLRMGGDTAVARWAARQRTKALHIGTYEAAVHNMFRRIHDQSGAGETFFLYRVTLRTDIVLQNGCGPEVVDFMGDAALNDVCAPGIDAVRYVNAHEDPGSISLALGRSAIEAVQGIRVPTPTDIVPAWHSSAVERLLTASTEPVEITEPDNALTRLQRRRGPAMTTEREQVQMQILHEATAHLPANLIDSVRHAIPIDPAADPVSWSGHLAATVQLIDAPEFVVRAARRAPHRPIAAPSEKVRHTTARAT</sequence>
<protein>
    <submittedName>
        <fullName evidence="2">Uncharacterized protein</fullName>
    </submittedName>
</protein>
<accession>A0ABM6PPI2</accession>
<evidence type="ECO:0000313" key="2">
    <source>
        <dbReference type="EMBL" id="ATH97420.1"/>
    </source>
</evidence>
<dbReference type="Proteomes" id="UP000815698">
    <property type="component" value="Chromosome"/>
</dbReference>
<name>A0ABM6PPI2_9MICO</name>
<reference evidence="2 3" key="1">
    <citation type="journal article" date="2016" name="Int. J. Syst. Evol. Microbiol.">
        <title>Dermabacter jinjuensis sp. nov., a novel species of the genus Dermabacter isolated from a clinical specimen.</title>
        <authorList>
            <person name="Park Y.K."/>
            <person name="Lee K.M."/>
            <person name="Lee W.K."/>
            <person name="Cho M.J."/>
            <person name="Lee H.S."/>
            <person name="Cho Y.G."/>
            <person name="Lee Y.C."/>
            <person name="Lee W.K."/>
            <person name="Seong W.K."/>
            <person name="Hwang K.J."/>
        </authorList>
    </citation>
    <scope>NUCLEOTIDE SEQUENCE [LARGE SCALE GENOMIC DNA]</scope>
    <source>
        <strain evidence="2 3">32T</strain>
    </source>
</reference>
<evidence type="ECO:0000313" key="3">
    <source>
        <dbReference type="Proteomes" id="UP000815698"/>
    </source>
</evidence>
<evidence type="ECO:0000256" key="1">
    <source>
        <dbReference type="SAM" id="MobiDB-lite"/>
    </source>
</evidence>
<feature type="region of interest" description="Disordered" evidence="1">
    <location>
        <begin position="1"/>
        <end position="20"/>
    </location>
</feature>
<organism evidence="2 3">
    <name type="scientific">Dermabacter jinjuensis</name>
    <dbReference type="NCBI Taxonomy" id="1667168"/>
    <lineage>
        <taxon>Bacteria</taxon>
        <taxon>Bacillati</taxon>
        <taxon>Actinomycetota</taxon>
        <taxon>Actinomycetes</taxon>
        <taxon>Micrococcales</taxon>
        <taxon>Dermabacteraceae</taxon>
        <taxon>Dermabacter</taxon>
    </lineage>
</organism>
<keyword evidence="3" id="KW-1185">Reference proteome</keyword>
<gene>
    <name evidence="2" type="ORF">COP05_10345</name>
</gene>
<proteinExistence type="predicted"/>
<dbReference type="EMBL" id="CP023482">
    <property type="protein sequence ID" value="ATH97420.1"/>
    <property type="molecule type" value="Genomic_DNA"/>
</dbReference>